<accession>A0ABV6C857</accession>
<proteinExistence type="predicted"/>
<sequence>MKTRKQYPREGFKSIEDAREWVLSFMDCYNNEHRHSGVVHLVLENCADVFHSFAKRYISESGEYIDAHVELDHEHSELGKELYDNLTEEQFVRMARLCEHCWHMLKLLLNRVAVLTLQDIGAKGRSKDLAMT</sequence>
<evidence type="ECO:0000313" key="2">
    <source>
        <dbReference type="Proteomes" id="UP001589758"/>
    </source>
</evidence>
<evidence type="ECO:0008006" key="3">
    <source>
        <dbReference type="Google" id="ProtNLM"/>
    </source>
</evidence>
<reference evidence="1 2" key="1">
    <citation type="submission" date="2024-09" db="EMBL/GenBank/DDBJ databases">
        <authorList>
            <person name="Sun Q."/>
            <person name="Mori K."/>
        </authorList>
    </citation>
    <scope>NUCLEOTIDE SEQUENCE [LARGE SCALE GENOMIC DNA]</scope>
    <source>
        <strain evidence="1 2">CCM 8545</strain>
    </source>
</reference>
<keyword evidence="2" id="KW-1185">Reference proteome</keyword>
<evidence type="ECO:0000313" key="1">
    <source>
        <dbReference type="EMBL" id="MFC0179144.1"/>
    </source>
</evidence>
<organism evidence="1 2">
    <name type="scientific">Thorsellia kenyensis</name>
    <dbReference type="NCBI Taxonomy" id="1549888"/>
    <lineage>
        <taxon>Bacteria</taxon>
        <taxon>Pseudomonadati</taxon>
        <taxon>Pseudomonadota</taxon>
        <taxon>Gammaproteobacteria</taxon>
        <taxon>Enterobacterales</taxon>
        <taxon>Thorselliaceae</taxon>
        <taxon>Thorsellia</taxon>
    </lineage>
</organism>
<comment type="caution">
    <text evidence="1">The sequence shown here is derived from an EMBL/GenBank/DDBJ whole genome shotgun (WGS) entry which is preliminary data.</text>
</comment>
<name>A0ABV6C857_9GAMM</name>
<dbReference type="RefSeq" id="WP_385876234.1">
    <property type="nucleotide sequence ID" value="NZ_JBHLXE010000033.1"/>
</dbReference>
<dbReference type="EMBL" id="JBHLXE010000033">
    <property type="protein sequence ID" value="MFC0179144.1"/>
    <property type="molecule type" value="Genomic_DNA"/>
</dbReference>
<dbReference type="Proteomes" id="UP001589758">
    <property type="component" value="Unassembled WGS sequence"/>
</dbReference>
<gene>
    <name evidence="1" type="ORF">ACFFIT_03365</name>
</gene>
<protein>
    <recommendedName>
        <fullName evidence="3">Integrase catalytic domain-containing protein</fullName>
    </recommendedName>
</protein>